<dbReference type="KEGG" id="yey:Y11_08771"/>
<evidence type="ECO:0000313" key="2">
    <source>
        <dbReference type="EMBL" id="CBY27304.1"/>
    </source>
</evidence>
<sequence>MSMLETLVHIQDSSTLSEFELFQIEIEDSNIMLLQPQDWPTNWRSDPAPATTMDIGTEWLESESSLGLLVPSTLVPTENNLLLNPQHKSFQACLSSVQPLSFAFDPRLK</sequence>
<dbReference type="SMART" id="SM00953">
    <property type="entry name" value="RES"/>
    <property type="match status" value="1"/>
</dbReference>
<dbReference type="PATRIC" id="fig|930944.6.peg.867"/>
<evidence type="ECO:0000259" key="1">
    <source>
        <dbReference type="SMART" id="SM00953"/>
    </source>
</evidence>
<reference evidence="2 3" key="1">
    <citation type="journal article" date="2011" name="J. Bacteriol.">
        <title>Complete genome sequence of Yersinia enterocolitica subsp. palearctica serogroup O:3.</title>
        <authorList>
            <person name="Batzilla J."/>
            <person name="Hoper D."/>
            <person name="Antonenka U."/>
            <person name="Heesemann J."/>
            <person name="Rakin A."/>
        </authorList>
    </citation>
    <scope>NUCLEOTIDE SEQUENCE [LARGE SCALE GENOMIC DNA]</scope>
    <source>
        <strain evidence="3">DSM 13030 / CIP 106945 / Y11</strain>
    </source>
</reference>
<proteinExistence type="predicted"/>
<feature type="domain" description="RES" evidence="1">
    <location>
        <begin position="1"/>
        <end position="97"/>
    </location>
</feature>
<gene>
    <name evidence="2" type="ordered locus">Y11_08771</name>
</gene>
<evidence type="ECO:0000313" key="3">
    <source>
        <dbReference type="Proteomes" id="UP000008084"/>
    </source>
</evidence>
<dbReference type="Pfam" id="PF08808">
    <property type="entry name" value="RES"/>
    <property type="match status" value="1"/>
</dbReference>
<accession>A0A0H3NV59</accession>
<protein>
    <recommendedName>
        <fullName evidence="1">RES domain-containing protein</fullName>
    </recommendedName>
</protein>
<organism evidence="2 3">
    <name type="scientific">Yersinia enterocolitica subsp. palearctica serotype O:3 (strain DSM 13030 / CIP 106945 / Y11)</name>
    <dbReference type="NCBI Taxonomy" id="930944"/>
    <lineage>
        <taxon>Bacteria</taxon>
        <taxon>Pseudomonadati</taxon>
        <taxon>Pseudomonadota</taxon>
        <taxon>Gammaproteobacteria</taxon>
        <taxon>Enterobacterales</taxon>
        <taxon>Yersiniaceae</taxon>
        <taxon>Yersinia</taxon>
    </lineage>
</organism>
<dbReference type="InterPro" id="IPR014914">
    <property type="entry name" value="RES_dom"/>
</dbReference>
<dbReference type="HOGENOM" id="CLU_133611_1_0_6"/>
<dbReference type="EMBL" id="FR729477">
    <property type="protein sequence ID" value="CBY27304.1"/>
    <property type="molecule type" value="Genomic_DNA"/>
</dbReference>
<name>A0A0H3NV59_YERE1</name>
<dbReference type="Proteomes" id="UP000008084">
    <property type="component" value="Chromosome"/>
</dbReference>
<dbReference type="AlphaFoldDB" id="A0A0H3NV59"/>